<dbReference type="Proteomes" id="UP000183567">
    <property type="component" value="Unassembled WGS sequence"/>
</dbReference>
<keyword evidence="2" id="KW-1185">Reference proteome</keyword>
<organism evidence="1 2">
    <name type="scientific">Rhizopogon vesiculosus</name>
    <dbReference type="NCBI Taxonomy" id="180088"/>
    <lineage>
        <taxon>Eukaryota</taxon>
        <taxon>Fungi</taxon>
        <taxon>Dikarya</taxon>
        <taxon>Basidiomycota</taxon>
        <taxon>Agaricomycotina</taxon>
        <taxon>Agaricomycetes</taxon>
        <taxon>Agaricomycetidae</taxon>
        <taxon>Boletales</taxon>
        <taxon>Suillineae</taxon>
        <taxon>Rhizopogonaceae</taxon>
        <taxon>Rhizopogon</taxon>
    </lineage>
</organism>
<sequence>MEFSETTHLPLVRFWVCAPSHDPSFVLLVYIHLSTFARPHPPIHIHPPISQFNQCLFVLDTQICHLDIKSLHGFGHWLHQHWIHCQTEKNEALNKLQDLDLDEDMLHAEWKAQIVHPTRPSPHKITLLLLSY</sequence>
<name>A0A1J8PY43_9AGAM</name>
<proteinExistence type="predicted"/>
<dbReference type="STRING" id="180088.A0A1J8PY43"/>
<reference evidence="1 2" key="1">
    <citation type="submission" date="2016-03" db="EMBL/GenBank/DDBJ databases">
        <title>Comparative genomics of the ectomycorrhizal sister species Rhizopogon vinicolor and Rhizopogon vesiculosus (Basidiomycota: Boletales) reveals a divergence of the mating type B locus.</title>
        <authorList>
            <person name="Mujic A.B."/>
            <person name="Kuo A."/>
            <person name="Tritt A."/>
            <person name="Lipzen A."/>
            <person name="Chen C."/>
            <person name="Johnson J."/>
            <person name="Sharma A."/>
            <person name="Barry K."/>
            <person name="Grigoriev I.V."/>
            <person name="Spatafora J.W."/>
        </authorList>
    </citation>
    <scope>NUCLEOTIDE SEQUENCE [LARGE SCALE GENOMIC DNA]</scope>
    <source>
        <strain evidence="1 2">AM-OR11-056</strain>
    </source>
</reference>
<dbReference type="AlphaFoldDB" id="A0A1J8PY43"/>
<protein>
    <submittedName>
        <fullName evidence="1">Uncharacterized protein</fullName>
    </submittedName>
</protein>
<comment type="caution">
    <text evidence="1">The sequence shown here is derived from an EMBL/GenBank/DDBJ whole genome shotgun (WGS) entry which is preliminary data.</text>
</comment>
<evidence type="ECO:0000313" key="2">
    <source>
        <dbReference type="Proteomes" id="UP000183567"/>
    </source>
</evidence>
<gene>
    <name evidence="1" type="ORF">AZE42_13260</name>
</gene>
<evidence type="ECO:0000313" key="1">
    <source>
        <dbReference type="EMBL" id="OJA12659.1"/>
    </source>
</evidence>
<dbReference type="OrthoDB" id="3237105at2759"/>
<accession>A0A1J8PY43</accession>
<dbReference type="EMBL" id="LVVM01004545">
    <property type="protein sequence ID" value="OJA12659.1"/>
    <property type="molecule type" value="Genomic_DNA"/>
</dbReference>